<evidence type="ECO:0000313" key="1">
    <source>
        <dbReference type="EMBL" id="GIY47566.1"/>
    </source>
</evidence>
<evidence type="ECO:0008006" key="3">
    <source>
        <dbReference type="Google" id="ProtNLM"/>
    </source>
</evidence>
<sequence>MPCIACLLCVCQAGCEVNDSSRFFFFSSFPLQLDAARQGSSSSCIFCCGRGKALRIVYTLRCGRFLIEVNNNNGGRKRRARDAFELNLGTGIRSRILVWNGWRSKSAPCRSRAGRVGSG</sequence>
<keyword evidence="2" id="KW-1185">Reference proteome</keyword>
<reference evidence="1 2" key="1">
    <citation type="submission" date="2021-06" db="EMBL/GenBank/DDBJ databases">
        <title>Caerostris darwini draft genome.</title>
        <authorList>
            <person name="Kono N."/>
            <person name="Arakawa K."/>
        </authorList>
    </citation>
    <scope>NUCLEOTIDE SEQUENCE [LARGE SCALE GENOMIC DNA]</scope>
</reference>
<dbReference type="Proteomes" id="UP001054837">
    <property type="component" value="Unassembled WGS sequence"/>
</dbReference>
<comment type="caution">
    <text evidence="1">The sequence shown here is derived from an EMBL/GenBank/DDBJ whole genome shotgun (WGS) entry which is preliminary data.</text>
</comment>
<proteinExistence type="predicted"/>
<dbReference type="EMBL" id="BPLQ01009955">
    <property type="protein sequence ID" value="GIY47566.1"/>
    <property type="molecule type" value="Genomic_DNA"/>
</dbReference>
<evidence type="ECO:0000313" key="2">
    <source>
        <dbReference type="Proteomes" id="UP001054837"/>
    </source>
</evidence>
<gene>
    <name evidence="1" type="ORF">CDAR_441431</name>
</gene>
<protein>
    <recommendedName>
        <fullName evidence="3">Secreted protein</fullName>
    </recommendedName>
</protein>
<accession>A0AAV4TR10</accession>
<dbReference type="AlphaFoldDB" id="A0AAV4TR10"/>
<organism evidence="1 2">
    <name type="scientific">Caerostris darwini</name>
    <dbReference type="NCBI Taxonomy" id="1538125"/>
    <lineage>
        <taxon>Eukaryota</taxon>
        <taxon>Metazoa</taxon>
        <taxon>Ecdysozoa</taxon>
        <taxon>Arthropoda</taxon>
        <taxon>Chelicerata</taxon>
        <taxon>Arachnida</taxon>
        <taxon>Araneae</taxon>
        <taxon>Araneomorphae</taxon>
        <taxon>Entelegynae</taxon>
        <taxon>Araneoidea</taxon>
        <taxon>Araneidae</taxon>
        <taxon>Caerostris</taxon>
    </lineage>
</organism>
<name>A0AAV4TR10_9ARAC</name>